<dbReference type="SUPFAM" id="SSF54593">
    <property type="entry name" value="Glyoxalase/Bleomycin resistance protein/Dihydroxybiphenyl dioxygenase"/>
    <property type="match status" value="1"/>
</dbReference>
<name>A0A1F6G904_9PROT</name>
<dbReference type="PANTHER" id="PTHR36503">
    <property type="entry name" value="BLR2520 PROTEIN"/>
    <property type="match status" value="1"/>
</dbReference>
<gene>
    <name evidence="2" type="ORF">A2527_05320</name>
</gene>
<reference evidence="2 3" key="1">
    <citation type="journal article" date="2016" name="Nat. Commun.">
        <title>Thousands of microbial genomes shed light on interconnected biogeochemical processes in an aquifer system.</title>
        <authorList>
            <person name="Anantharaman K."/>
            <person name="Brown C.T."/>
            <person name="Hug L.A."/>
            <person name="Sharon I."/>
            <person name="Castelle C.J."/>
            <person name="Probst A.J."/>
            <person name="Thomas B.C."/>
            <person name="Singh A."/>
            <person name="Wilkins M.J."/>
            <person name="Karaoz U."/>
            <person name="Brodie E.L."/>
            <person name="Williams K.H."/>
            <person name="Hubbard S.S."/>
            <person name="Banfield J.F."/>
        </authorList>
    </citation>
    <scope>NUCLEOTIDE SEQUENCE [LARGE SCALE GENOMIC DNA]</scope>
</reference>
<dbReference type="CDD" id="cd07251">
    <property type="entry name" value="VOC_like"/>
    <property type="match status" value="1"/>
</dbReference>
<dbReference type="InterPro" id="IPR004360">
    <property type="entry name" value="Glyas_Fos-R_dOase_dom"/>
</dbReference>
<dbReference type="Gene3D" id="3.10.180.10">
    <property type="entry name" value="2,3-Dihydroxybiphenyl 1,2-Dioxygenase, domain 1"/>
    <property type="match status" value="1"/>
</dbReference>
<sequence>MESRLHLITLGVKNLERAGSFYEALGWQRSSASTPEIIFFKGVPALALFGRDDLAQDAGVSPVGQGFAGVAFGWNQPSTEAVDHFMDLALAQGAQEIKPAQATLWGGYAGYFADLDGHLWELVYNPFFPFDLLGHLDLP</sequence>
<dbReference type="EMBL" id="MFNE01000036">
    <property type="protein sequence ID" value="OGG94606.1"/>
    <property type="molecule type" value="Genomic_DNA"/>
</dbReference>
<dbReference type="InterPro" id="IPR029068">
    <property type="entry name" value="Glyas_Bleomycin-R_OHBP_Dase"/>
</dbReference>
<dbReference type="STRING" id="1817772.A2527_05320"/>
<organism evidence="2 3">
    <name type="scientific">Candidatus Lambdaproteobacteria bacterium RIFOXYD2_FULL_50_16</name>
    <dbReference type="NCBI Taxonomy" id="1817772"/>
    <lineage>
        <taxon>Bacteria</taxon>
        <taxon>Pseudomonadati</taxon>
        <taxon>Pseudomonadota</taxon>
        <taxon>Candidatus Lambdaproteobacteria</taxon>
    </lineage>
</organism>
<dbReference type="InterPro" id="IPR037523">
    <property type="entry name" value="VOC_core"/>
</dbReference>
<protein>
    <recommendedName>
        <fullName evidence="1">VOC domain-containing protein</fullName>
    </recommendedName>
</protein>
<dbReference type="PANTHER" id="PTHR36503:SF1">
    <property type="entry name" value="BLR2520 PROTEIN"/>
    <property type="match status" value="1"/>
</dbReference>
<dbReference type="AlphaFoldDB" id="A0A1F6G904"/>
<comment type="caution">
    <text evidence="2">The sequence shown here is derived from an EMBL/GenBank/DDBJ whole genome shotgun (WGS) entry which is preliminary data.</text>
</comment>
<feature type="domain" description="VOC" evidence="1">
    <location>
        <begin position="4"/>
        <end position="125"/>
    </location>
</feature>
<dbReference type="PROSITE" id="PS51819">
    <property type="entry name" value="VOC"/>
    <property type="match status" value="1"/>
</dbReference>
<evidence type="ECO:0000313" key="2">
    <source>
        <dbReference type="EMBL" id="OGG94606.1"/>
    </source>
</evidence>
<dbReference type="Proteomes" id="UP000178449">
    <property type="component" value="Unassembled WGS sequence"/>
</dbReference>
<proteinExistence type="predicted"/>
<dbReference type="Pfam" id="PF00903">
    <property type="entry name" value="Glyoxalase"/>
    <property type="match status" value="1"/>
</dbReference>
<accession>A0A1F6G904</accession>
<evidence type="ECO:0000313" key="3">
    <source>
        <dbReference type="Proteomes" id="UP000178449"/>
    </source>
</evidence>
<evidence type="ECO:0000259" key="1">
    <source>
        <dbReference type="PROSITE" id="PS51819"/>
    </source>
</evidence>